<feature type="compositionally biased region" description="Acidic residues" evidence="6">
    <location>
        <begin position="208"/>
        <end position="222"/>
    </location>
</feature>
<dbReference type="PROSITE" id="PS51892">
    <property type="entry name" value="SUBTILASE"/>
    <property type="match status" value="1"/>
</dbReference>
<feature type="region of interest" description="Disordered" evidence="6">
    <location>
        <begin position="203"/>
        <end position="231"/>
    </location>
</feature>
<keyword evidence="7" id="KW-0812">Transmembrane</keyword>
<keyword evidence="7" id="KW-1133">Transmembrane helix</keyword>
<evidence type="ECO:0000313" key="10">
    <source>
        <dbReference type="EMBL" id="NYG59032.1"/>
    </source>
</evidence>
<dbReference type="Gene3D" id="3.40.50.200">
    <property type="entry name" value="Peptidase S8/S53 domain"/>
    <property type="match status" value="1"/>
</dbReference>
<dbReference type="GO" id="GO:0004252">
    <property type="term" value="F:serine-type endopeptidase activity"/>
    <property type="evidence" value="ECO:0007669"/>
    <property type="project" value="UniProtKB-UniRule"/>
</dbReference>
<proteinExistence type="inferred from homology"/>
<dbReference type="Pfam" id="PF00082">
    <property type="entry name" value="Peptidase_S8"/>
    <property type="match status" value="1"/>
</dbReference>
<comment type="similarity">
    <text evidence="1 5">Belongs to the peptidase S8 family.</text>
</comment>
<keyword evidence="4 5" id="KW-0720">Serine protease</keyword>
<feature type="active site" description="Charge relay system" evidence="5">
    <location>
        <position position="290"/>
    </location>
</feature>
<sequence>MRLTSALASSILAGSLVLIGATPAHADETPCMRGVPGDAATGTEVDRDADEENDTLNSLRLDEVHRIATGKGVGVAVIDSGVSTSKILSARPGKAFAQGKVEDGHGTIVAGVIAGKGDATGIAPGAEIYDLRVAAGAVEGETTGPSKVQAGDVTAAVKWASANRDKIGVINISIGFEKPNKALAAAIDAAIAKGIVVVAAAGNRDPDAETEDEESEDADGQDEPPAAPDEVLFPASMDGVIAVTSRSADMSMTSEAVLVGPEIDVSAPVVGLRTVMLRNLVCTISDPASSWATAVVSGVAALLLEDQRLTPAQVKTRIEVTAQGGGNENAMDGHGMVQPYEALTRKLAISATGELRTERARSAEDYVAAKPAPLEDRAAERRRSLLWWGMGAGGLLVLALVLRPLLARRRG</sequence>
<protein>
    <submittedName>
        <fullName evidence="10">Membrane-anchored mycosin MYCP</fullName>
        <ecNumber evidence="10">3.4.21.-</ecNumber>
    </submittedName>
</protein>
<dbReference type="RefSeq" id="WP_179502126.1">
    <property type="nucleotide sequence ID" value="NZ_JACCAA010000001.1"/>
</dbReference>
<dbReference type="AlphaFoldDB" id="A0A7Y9RYK0"/>
<dbReference type="InterPro" id="IPR036852">
    <property type="entry name" value="Peptidase_S8/S53_dom_sf"/>
</dbReference>
<dbReference type="EMBL" id="JACCAA010000001">
    <property type="protein sequence ID" value="NYG59032.1"/>
    <property type="molecule type" value="Genomic_DNA"/>
</dbReference>
<evidence type="ECO:0000256" key="6">
    <source>
        <dbReference type="SAM" id="MobiDB-lite"/>
    </source>
</evidence>
<dbReference type="PANTHER" id="PTHR43806:SF11">
    <property type="entry name" value="CEREVISIN-RELATED"/>
    <property type="match status" value="1"/>
</dbReference>
<dbReference type="PRINTS" id="PR00723">
    <property type="entry name" value="SUBTILISIN"/>
</dbReference>
<feature type="active site" description="Charge relay system" evidence="5">
    <location>
        <position position="79"/>
    </location>
</feature>
<evidence type="ECO:0000256" key="4">
    <source>
        <dbReference type="ARBA" id="ARBA00022825"/>
    </source>
</evidence>
<keyword evidence="8" id="KW-0732">Signal</keyword>
<keyword evidence="2 5" id="KW-0645">Protease</keyword>
<dbReference type="InterPro" id="IPR015500">
    <property type="entry name" value="Peptidase_S8_subtilisin-rel"/>
</dbReference>
<name>A0A7Y9RYK0_9ACTN</name>
<accession>A0A7Y9RYK0</accession>
<feature type="region of interest" description="Disordered" evidence="6">
    <location>
        <begin position="27"/>
        <end position="51"/>
    </location>
</feature>
<evidence type="ECO:0000256" key="2">
    <source>
        <dbReference type="ARBA" id="ARBA00022670"/>
    </source>
</evidence>
<evidence type="ECO:0000313" key="11">
    <source>
        <dbReference type="Proteomes" id="UP000540656"/>
    </source>
</evidence>
<feature type="transmembrane region" description="Helical" evidence="7">
    <location>
        <begin position="385"/>
        <end position="406"/>
    </location>
</feature>
<evidence type="ECO:0000256" key="8">
    <source>
        <dbReference type="SAM" id="SignalP"/>
    </source>
</evidence>
<dbReference type="EC" id="3.4.21.-" evidence="10"/>
<evidence type="ECO:0000256" key="3">
    <source>
        <dbReference type="ARBA" id="ARBA00022801"/>
    </source>
</evidence>
<evidence type="ECO:0000256" key="1">
    <source>
        <dbReference type="ARBA" id="ARBA00011073"/>
    </source>
</evidence>
<dbReference type="SUPFAM" id="SSF52743">
    <property type="entry name" value="Subtilisin-like"/>
    <property type="match status" value="1"/>
</dbReference>
<feature type="domain" description="Peptidase S8/S53" evidence="9">
    <location>
        <begin position="70"/>
        <end position="335"/>
    </location>
</feature>
<dbReference type="GO" id="GO:0006508">
    <property type="term" value="P:proteolysis"/>
    <property type="evidence" value="ECO:0007669"/>
    <property type="project" value="UniProtKB-KW"/>
</dbReference>
<dbReference type="InterPro" id="IPR000209">
    <property type="entry name" value="Peptidase_S8/S53_dom"/>
</dbReference>
<reference evidence="10 11" key="1">
    <citation type="submission" date="2020-07" db="EMBL/GenBank/DDBJ databases">
        <title>Sequencing the genomes of 1000 actinobacteria strains.</title>
        <authorList>
            <person name="Klenk H.-P."/>
        </authorList>
    </citation>
    <scope>NUCLEOTIDE SEQUENCE [LARGE SCALE GENOMIC DNA]</scope>
    <source>
        <strain evidence="10 11">DSM 23819</strain>
    </source>
</reference>
<keyword evidence="11" id="KW-1185">Reference proteome</keyword>
<evidence type="ECO:0000256" key="7">
    <source>
        <dbReference type="SAM" id="Phobius"/>
    </source>
</evidence>
<evidence type="ECO:0000259" key="9">
    <source>
        <dbReference type="Pfam" id="PF00082"/>
    </source>
</evidence>
<feature type="chain" id="PRO_5031342308" evidence="8">
    <location>
        <begin position="27"/>
        <end position="411"/>
    </location>
</feature>
<feature type="active site" description="Charge relay system" evidence="5">
    <location>
        <position position="105"/>
    </location>
</feature>
<evidence type="ECO:0000256" key="5">
    <source>
        <dbReference type="PROSITE-ProRule" id="PRU01240"/>
    </source>
</evidence>
<gene>
    <name evidence="10" type="ORF">BJ980_001955</name>
</gene>
<dbReference type="InterPro" id="IPR022398">
    <property type="entry name" value="Peptidase_S8_His-AS"/>
</dbReference>
<feature type="signal peptide" evidence="8">
    <location>
        <begin position="1"/>
        <end position="26"/>
    </location>
</feature>
<dbReference type="InterPro" id="IPR050131">
    <property type="entry name" value="Peptidase_S8_subtilisin-like"/>
</dbReference>
<comment type="caution">
    <text evidence="10">The sequence shown here is derived from an EMBL/GenBank/DDBJ whole genome shotgun (WGS) entry which is preliminary data.</text>
</comment>
<dbReference type="Proteomes" id="UP000540656">
    <property type="component" value="Unassembled WGS sequence"/>
</dbReference>
<keyword evidence="3 5" id="KW-0378">Hydrolase</keyword>
<organism evidence="10 11">
    <name type="scientific">Nocardioides daedukensis</name>
    <dbReference type="NCBI Taxonomy" id="634462"/>
    <lineage>
        <taxon>Bacteria</taxon>
        <taxon>Bacillati</taxon>
        <taxon>Actinomycetota</taxon>
        <taxon>Actinomycetes</taxon>
        <taxon>Propionibacteriales</taxon>
        <taxon>Nocardioidaceae</taxon>
        <taxon>Nocardioides</taxon>
    </lineage>
</organism>
<dbReference type="PROSITE" id="PS00137">
    <property type="entry name" value="SUBTILASE_HIS"/>
    <property type="match status" value="1"/>
</dbReference>
<keyword evidence="7" id="KW-0472">Membrane</keyword>
<dbReference type="PANTHER" id="PTHR43806">
    <property type="entry name" value="PEPTIDASE S8"/>
    <property type="match status" value="1"/>
</dbReference>